<gene>
    <name evidence="3" type="primary">algE1_1</name>
    <name evidence="3" type="ORF">A6302_02684</name>
</gene>
<keyword evidence="4" id="KW-1185">Reference proteome</keyword>
<reference evidence="3 4" key="1">
    <citation type="submission" date="2016-07" db="EMBL/GenBank/DDBJ databases">
        <title>Draft Genome Sequence of Methylobrevis pamukkalensis PK2.</title>
        <authorList>
            <person name="Vasilenko O.V."/>
            <person name="Doronina N.V."/>
            <person name="Shmareva M.N."/>
            <person name="Tarlachkov S.V."/>
            <person name="Mustakhimov I."/>
            <person name="Trotsenko Y.A."/>
        </authorList>
    </citation>
    <scope>NUCLEOTIDE SEQUENCE [LARGE SCALE GENOMIC DNA]</scope>
    <source>
        <strain evidence="3 4">PK2</strain>
    </source>
</reference>
<evidence type="ECO:0000313" key="4">
    <source>
        <dbReference type="Proteomes" id="UP000094622"/>
    </source>
</evidence>
<organism evidence="3 4">
    <name type="scientific">Methylobrevis pamukkalensis</name>
    <dbReference type="NCBI Taxonomy" id="1439726"/>
    <lineage>
        <taxon>Bacteria</taxon>
        <taxon>Pseudomonadati</taxon>
        <taxon>Pseudomonadota</taxon>
        <taxon>Alphaproteobacteria</taxon>
        <taxon>Hyphomicrobiales</taxon>
        <taxon>Pleomorphomonadaceae</taxon>
        <taxon>Methylobrevis</taxon>
    </lineage>
</organism>
<dbReference type="Gene3D" id="2.150.10.10">
    <property type="entry name" value="Serralysin-like metalloprotease, C-terminal"/>
    <property type="match status" value="2"/>
</dbReference>
<dbReference type="GO" id="GO:0005509">
    <property type="term" value="F:calcium ion binding"/>
    <property type="evidence" value="ECO:0007669"/>
    <property type="project" value="InterPro"/>
</dbReference>
<dbReference type="InterPro" id="IPR018511">
    <property type="entry name" value="Hemolysin-typ_Ca-bd_CS"/>
</dbReference>
<evidence type="ECO:0000313" key="3">
    <source>
        <dbReference type="EMBL" id="ODN70028.1"/>
    </source>
</evidence>
<comment type="caution">
    <text evidence="3">The sequence shown here is derived from an EMBL/GenBank/DDBJ whole genome shotgun (WGS) entry which is preliminary data.</text>
</comment>
<dbReference type="EMBL" id="MCRJ01000065">
    <property type="protein sequence ID" value="ODN70028.1"/>
    <property type="molecule type" value="Genomic_DNA"/>
</dbReference>
<dbReference type="GO" id="GO:0016853">
    <property type="term" value="F:isomerase activity"/>
    <property type="evidence" value="ECO:0007669"/>
    <property type="project" value="UniProtKB-KW"/>
</dbReference>
<keyword evidence="2" id="KW-0964">Secreted</keyword>
<dbReference type="PRINTS" id="PR00313">
    <property type="entry name" value="CABNDNGRPT"/>
</dbReference>
<dbReference type="InterPro" id="IPR001343">
    <property type="entry name" value="Hemolysn_Ca-bd"/>
</dbReference>
<sequence>MYGGSGDDVYVVDHLYDKTIETPADDAGPNGDTVFASVSWTLSARLENLELVGPTAFNGTGNGLGNRITGNDLANTLDGRIGADTLIGRGGNDLLEGGEGHDQLFGGLGRDVLYGGNGNDLVRGDIGNDRLFGGDGDDDLRGGDGNDVLRGGNGTDTLTGGDGADTFVFSTSLSADNVDLVTDFVSGSDRIALDTDAFAALGIDGEDGNRINYDFETGILSYDADAGGSGAGIAFARLTPQTQLTPDDFILI</sequence>
<dbReference type="EC" id="5.1.3.-" evidence="3"/>
<dbReference type="AlphaFoldDB" id="A0A1E3H116"/>
<protein>
    <submittedName>
        <fullName evidence="3">Poly(Beta-D-mannuronate) C5 epimerase 1</fullName>
        <ecNumber evidence="3">5.1.3.-</ecNumber>
    </submittedName>
</protein>
<dbReference type="InterPro" id="IPR050557">
    <property type="entry name" value="RTX_toxin/Mannuronan_C5-epim"/>
</dbReference>
<dbReference type="PANTHER" id="PTHR38340">
    <property type="entry name" value="S-LAYER PROTEIN"/>
    <property type="match status" value="1"/>
</dbReference>
<dbReference type="PROSITE" id="PS00330">
    <property type="entry name" value="HEMOLYSIN_CALCIUM"/>
    <property type="match status" value="3"/>
</dbReference>
<dbReference type="Pfam" id="PF00353">
    <property type="entry name" value="HemolysinCabind"/>
    <property type="match status" value="3"/>
</dbReference>
<dbReference type="InterPro" id="IPR011049">
    <property type="entry name" value="Serralysin-like_metalloprot_C"/>
</dbReference>
<keyword evidence="3" id="KW-0413">Isomerase</keyword>
<dbReference type="PANTHER" id="PTHR38340:SF1">
    <property type="entry name" value="S-LAYER PROTEIN"/>
    <property type="match status" value="1"/>
</dbReference>
<comment type="subcellular location">
    <subcellularLocation>
        <location evidence="1">Secreted</location>
    </subcellularLocation>
</comment>
<proteinExistence type="predicted"/>
<accession>A0A1E3H116</accession>
<dbReference type="GO" id="GO:0005576">
    <property type="term" value="C:extracellular region"/>
    <property type="evidence" value="ECO:0007669"/>
    <property type="project" value="UniProtKB-SubCell"/>
</dbReference>
<evidence type="ECO:0000256" key="2">
    <source>
        <dbReference type="ARBA" id="ARBA00022525"/>
    </source>
</evidence>
<dbReference type="Proteomes" id="UP000094622">
    <property type="component" value="Unassembled WGS sequence"/>
</dbReference>
<name>A0A1E3H116_9HYPH</name>
<dbReference type="SUPFAM" id="SSF51120">
    <property type="entry name" value="beta-Roll"/>
    <property type="match status" value="2"/>
</dbReference>
<evidence type="ECO:0000256" key="1">
    <source>
        <dbReference type="ARBA" id="ARBA00004613"/>
    </source>
</evidence>